<evidence type="ECO:0000256" key="9">
    <source>
        <dbReference type="ARBA" id="ARBA00074250"/>
    </source>
</evidence>
<evidence type="ECO:0000256" key="6">
    <source>
        <dbReference type="ARBA" id="ARBA00023163"/>
    </source>
</evidence>
<dbReference type="GO" id="GO:0000124">
    <property type="term" value="C:SAGA complex"/>
    <property type="evidence" value="ECO:0007669"/>
    <property type="project" value="InterPro"/>
</dbReference>
<comment type="caution">
    <text evidence="13">The sequence shown here is derived from an EMBL/GenBank/DDBJ whole genome shotgun (WGS) entry which is preliminary data.</text>
</comment>
<dbReference type="FunFam" id="1.10.20.10:FF:000034">
    <property type="entry name" value="STAGA complex 65 subunit gamma"/>
    <property type="match status" value="1"/>
</dbReference>
<feature type="non-terminal residue" evidence="13">
    <location>
        <position position="265"/>
    </location>
</feature>
<keyword evidence="7" id="KW-0539">Nucleus</keyword>
<dbReference type="PANTHER" id="PTHR28598:SF1">
    <property type="entry name" value="STAGA COMPLEX 65 SUBUNIT GAMMA"/>
    <property type="match status" value="1"/>
</dbReference>
<evidence type="ECO:0000256" key="2">
    <source>
        <dbReference type="ARBA" id="ARBA00022499"/>
    </source>
</evidence>
<dbReference type="Proteomes" id="UP001488838">
    <property type="component" value="Unassembled WGS sequence"/>
</dbReference>
<dbReference type="InterPro" id="IPR009072">
    <property type="entry name" value="Histone-fold"/>
</dbReference>
<dbReference type="SMART" id="SM00576">
    <property type="entry name" value="BTP"/>
    <property type="match status" value="1"/>
</dbReference>
<dbReference type="PANTHER" id="PTHR28598">
    <property type="entry name" value="STAGA COMPLEX 65 SUBUNIT GAMMA"/>
    <property type="match status" value="1"/>
</dbReference>
<name>A0AAW0GXD3_MYOGA</name>
<comment type="subcellular location">
    <subcellularLocation>
        <location evidence="1">Nucleus</location>
    </subcellularLocation>
</comment>
<dbReference type="GO" id="GO:0003713">
    <property type="term" value="F:transcription coactivator activity"/>
    <property type="evidence" value="ECO:0007669"/>
    <property type="project" value="TreeGrafter"/>
</dbReference>
<evidence type="ECO:0000256" key="8">
    <source>
        <dbReference type="ARBA" id="ARBA00065102"/>
    </source>
</evidence>
<comment type="subunit">
    <text evidence="8">Component of the STAGA transcription coactivator-HAT complex, at least composed of SUPT3H, SUPT7L, GCN5L2, TAF5L, TAF6L, TADA3L, TAD1L, TAF10, TAF12 and TAF9.</text>
</comment>
<evidence type="ECO:0000256" key="7">
    <source>
        <dbReference type="ARBA" id="ARBA00023242"/>
    </source>
</evidence>
<evidence type="ECO:0000256" key="10">
    <source>
        <dbReference type="ARBA" id="ARBA00082307"/>
    </source>
</evidence>
<dbReference type="InterPro" id="IPR006565">
    <property type="entry name" value="BTP"/>
</dbReference>
<evidence type="ECO:0000256" key="11">
    <source>
        <dbReference type="ARBA" id="ARBA00084075"/>
    </source>
</evidence>
<proteinExistence type="predicted"/>
<gene>
    <name evidence="13" type="ORF">U0070_000976</name>
</gene>
<reference evidence="13 14" key="1">
    <citation type="journal article" date="2023" name="bioRxiv">
        <title>Conserved and derived expression patterns and positive selection on dental genes reveal complex evolutionary context of ever-growing rodent molars.</title>
        <authorList>
            <person name="Calamari Z.T."/>
            <person name="Song A."/>
            <person name="Cohen E."/>
            <person name="Akter M."/>
            <person name="Roy R.D."/>
            <person name="Hallikas O."/>
            <person name="Christensen M.M."/>
            <person name="Li P."/>
            <person name="Marangoni P."/>
            <person name="Jernvall J."/>
            <person name="Klein O.D."/>
        </authorList>
    </citation>
    <scope>NUCLEOTIDE SEQUENCE [LARGE SCALE GENOMIC DNA]</scope>
    <source>
        <strain evidence="13">V071</strain>
    </source>
</reference>
<evidence type="ECO:0000256" key="1">
    <source>
        <dbReference type="ARBA" id="ARBA00004123"/>
    </source>
</evidence>
<dbReference type="EMBL" id="JBBHLL010001993">
    <property type="protein sequence ID" value="KAK7795626.1"/>
    <property type="molecule type" value="Genomic_DNA"/>
</dbReference>
<evidence type="ECO:0000256" key="5">
    <source>
        <dbReference type="ARBA" id="ARBA00023015"/>
    </source>
</evidence>
<protein>
    <recommendedName>
        <fullName evidence="9">STAGA complex 65 subunit gamma</fullName>
    </recommendedName>
    <alternativeName>
        <fullName evidence="11">SPTF-associated factor 65 gamma</fullName>
    </alternativeName>
    <alternativeName>
        <fullName evidence="10">Suppressor of Ty 7-like</fullName>
    </alternativeName>
</protein>
<dbReference type="Gene3D" id="1.10.20.10">
    <property type="entry name" value="Histone, subunit A"/>
    <property type="match status" value="1"/>
</dbReference>
<dbReference type="Pfam" id="PF07524">
    <property type="entry name" value="Bromo_TP"/>
    <property type="match status" value="1"/>
</dbReference>
<evidence type="ECO:0000259" key="12">
    <source>
        <dbReference type="SMART" id="SM00576"/>
    </source>
</evidence>
<evidence type="ECO:0000313" key="14">
    <source>
        <dbReference type="Proteomes" id="UP001488838"/>
    </source>
</evidence>
<feature type="domain" description="Bromodomain associated" evidence="12">
    <location>
        <begin position="57"/>
        <end position="128"/>
    </location>
</feature>
<dbReference type="GO" id="GO:0046982">
    <property type="term" value="F:protein heterodimerization activity"/>
    <property type="evidence" value="ECO:0007669"/>
    <property type="project" value="InterPro"/>
</dbReference>
<keyword evidence="6" id="KW-0804">Transcription</keyword>
<keyword evidence="5" id="KW-0805">Transcription regulation</keyword>
<evidence type="ECO:0000313" key="13">
    <source>
        <dbReference type="EMBL" id="KAK7795626.1"/>
    </source>
</evidence>
<feature type="non-terminal residue" evidence="13">
    <location>
        <position position="1"/>
    </location>
</feature>
<evidence type="ECO:0000256" key="3">
    <source>
        <dbReference type="ARBA" id="ARBA00022553"/>
    </source>
</evidence>
<dbReference type="AlphaFoldDB" id="A0AAW0GXD3"/>
<accession>A0AAW0GXD3</accession>
<dbReference type="InterPro" id="IPR039460">
    <property type="entry name" value="SUPT7L/Spt7"/>
</dbReference>
<evidence type="ECO:0000256" key="4">
    <source>
        <dbReference type="ARBA" id="ARBA00022843"/>
    </source>
</evidence>
<organism evidence="13 14">
    <name type="scientific">Myodes glareolus</name>
    <name type="common">Bank vole</name>
    <name type="synonym">Clethrionomys glareolus</name>
    <dbReference type="NCBI Taxonomy" id="447135"/>
    <lineage>
        <taxon>Eukaryota</taxon>
        <taxon>Metazoa</taxon>
        <taxon>Chordata</taxon>
        <taxon>Craniata</taxon>
        <taxon>Vertebrata</taxon>
        <taxon>Euteleostomi</taxon>
        <taxon>Mammalia</taxon>
        <taxon>Eutheria</taxon>
        <taxon>Euarchontoglires</taxon>
        <taxon>Glires</taxon>
        <taxon>Rodentia</taxon>
        <taxon>Myomorpha</taxon>
        <taxon>Muroidea</taxon>
        <taxon>Cricetidae</taxon>
        <taxon>Arvicolinae</taxon>
        <taxon>Myodes</taxon>
    </lineage>
</organism>
<dbReference type="CDD" id="cd06847">
    <property type="entry name" value="HFD_SUPT7L"/>
    <property type="match status" value="1"/>
</dbReference>
<dbReference type="GO" id="GO:0005634">
    <property type="term" value="C:nucleus"/>
    <property type="evidence" value="ECO:0007669"/>
    <property type="project" value="UniProtKB-SubCell"/>
</dbReference>
<keyword evidence="4" id="KW-0832">Ubl conjugation</keyword>
<sequence>LQLTAEVEELGLRAEDKRVPTPVVAKSSESKGPLQEYLLKHAKRDIGKGEPVTELSWHSCRQLLYQAVATILAHAGFECANESVLETLTDFTKLLRSAVDREARLGQTPFPDVMEQVFHEVGIGSVLSLQEFWQHRIKDYHTYMLQISKQLSEEYERIVNPEKATEDTKPVKIKEEPVSDITFPVSEELEADLASGDQSLPNGVLGAQSKRFPSNLEVEASPQASRLPERPVELPTLVKPIAEVSLRSSWLLTFLLFHSLHSENQ</sequence>
<keyword evidence="14" id="KW-1185">Reference proteome</keyword>
<keyword evidence="2" id="KW-1017">Isopeptide bond</keyword>
<keyword evidence="3" id="KW-0597">Phosphoprotein</keyword>